<dbReference type="EMBL" id="RCSS01000940">
    <property type="protein sequence ID" value="RVD90475.1"/>
    <property type="molecule type" value="Genomic_DNA"/>
</dbReference>
<sequence>MIVSNFIKEQPIFYQQNQSTSLNQRLPACSELTKSHVENAVEQKEETIKPKQTQAHSAEHKTKDKLKPTYRIFVSTTPRTGNGSKKARQPVTDLDKLSVSELKEKITELKSELRFDAKFKFNGTQSYLANKTRRYIRYRRNNQNKWLSNLEITEICGAINKSLEL</sequence>
<evidence type="ECO:0000313" key="1">
    <source>
        <dbReference type="EMBL" id="RVD90475.1"/>
    </source>
</evidence>
<keyword evidence="2" id="KW-1185">Reference proteome</keyword>
<evidence type="ECO:0000313" key="2">
    <source>
        <dbReference type="Proteomes" id="UP000282876"/>
    </source>
</evidence>
<gene>
    <name evidence="1" type="ORF">TUBRATIS_30940</name>
</gene>
<dbReference type="Proteomes" id="UP000282876">
    <property type="component" value="Unassembled WGS sequence"/>
</dbReference>
<dbReference type="VEuPathDB" id="MicrosporidiaDB:TUBRATIS_30940"/>
<accession>A0A437AH46</accession>
<comment type="caution">
    <text evidence="1">The sequence shown here is derived from an EMBL/GenBank/DDBJ whole genome shotgun (WGS) entry which is preliminary data.</text>
</comment>
<organism evidence="1 2">
    <name type="scientific">Tubulinosema ratisbonensis</name>
    <dbReference type="NCBI Taxonomy" id="291195"/>
    <lineage>
        <taxon>Eukaryota</taxon>
        <taxon>Fungi</taxon>
        <taxon>Fungi incertae sedis</taxon>
        <taxon>Microsporidia</taxon>
        <taxon>Tubulinosematoidea</taxon>
        <taxon>Tubulinosematidae</taxon>
        <taxon>Tubulinosema</taxon>
    </lineage>
</organism>
<name>A0A437AH46_9MICR</name>
<dbReference type="AlphaFoldDB" id="A0A437AH46"/>
<proteinExistence type="predicted"/>
<reference evidence="1 2" key="1">
    <citation type="submission" date="2018-10" db="EMBL/GenBank/DDBJ databases">
        <title>Draft genome sequence of the microsporidian Tubulinosema ratisbonensis.</title>
        <authorList>
            <person name="Polonais V."/>
            <person name="Peyretaillade E."/>
            <person name="Niehus S."/>
            <person name="Wawrzyniak I."/>
            <person name="Franchet A."/>
            <person name="Gaspin C."/>
            <person name="Reichstadt M."/>
            <person name="Belser C."/>
            <person name="Labadie K."/>
            <person name="Delbac F."/>
            <person name="Ferrandon D."/>
        </authorList>
    </citation>
    <scope>NUCLEOTIDE SEQUENCE [LARGE SCALE GENOMIC DNA]</scope>
    <source>
        <strain evidence="1 2">Franzen</strain>
    </source>
</reference>
<protein>
    <submittedName>
        <fullName evidence="1">Uncharacterized protein</fullName>
    </submittedName>
</protein>